<comment type="catalytic activity">
    <reaction evidence="1 16">
        <text>S-ubiquitinyl-[E2 ubiquitin-conjugating enzyme]-L-cysteine + [acceptor protein]-L-lysine = [E2 ubiquitin-conjugating enzyme]-L-cysteine + N(6)-ubiquitinyl-[acceptor protein]-L-lysine.</text>
        <dbReference type="EC" id="2.3.2.27"/>
    </reaction>
</comment>
<protein>
    <recommendedName>
        <fullName evidence="6 16">E3 ubiquitin-protein ligase listerin</fullName>
        <ecNumber evidence="5 16">2.3.2.27</ecNumber>
    </recommendedName>
    <alternativeName>
        <fullName evidence="16">RING-type E3 ubiquitin transferase listerin</fullName>
    </alternativeName>
</protein>
<evidence type="ECO:0000256" key="1">
    <source>
        <dbReference type="ARBA" id="ARBA00000900"/>
    </source>
</evidence>
<dbReference type="InterPro" id="IPR054478">
    <property type="entry name" value="LTN1_UBC"/>
</dbReference>
<sequence length="1544" mass="177610">MSFGLNTFQQYSSGTGLGNNGVKVALSYFDGIPDQAHISSLRSSELQLIFKSLLKRDDTTKEKALAELLQLIENPSTDKHVLKDDILCLCWSQMYAKMVVNDLKSIRSAAHQITTRLIKLLKKDGTRYLKDFIPLLLSGLYDIDISVSRSTSANLLDCFNDDVSKIQALWKLFPEQILNYVREVIVVESEGTLSDERYVAKKDAELRYIRVVTGSILLLIHLLKACREGVEAHKDVYYEILSTESLWKLLSFKNNGSIKAYQAILQLMDVLMENGDFQNNEDVFKMAVKTFFKFMAQINSKNIIFVSQLLTRMVSTLVNLNRFQDGRIWSRSKSFKTTAFQFLLLSTEVSESSYYPKLYELYKGCKVFSYLTDWILLWRKHVEKEFGRKLQDRNSEQLLVECWKHYWAVVQDSEDHETRLTAQKEAIMLLHAKRLGDYPTLVDILMKVFPVELLSEEIKNKITTAKDIEDEDAIYIENLLTVLLSNSNNKESVRNLAKLVLGTLENGDDHSIEYGLRIFQRIINSGNTLAKEEVDAFAYQLPIFMNESRLELPSKILSDYSKSRFLDNPKDDTTLSIFSDYIIVIKQLDISKSQAFSLIDNLSRDILHALSGSSPDYIEFIDEYIRTYDFNDKQVFHSNLLSKNVLKKLYYRALSSGNMVPFASSLMKLPSEFYFEIFENTSFLDEIHNTLPKSLIEEVMSLLLPLVKENNNIAKRVAKSVLFEASSRKIGESDDLINYALRLIDANNTVVTELFPSDIGAAFINYVPKLDHSFAIYGPSDVVIHLLDISPEDKFDVEQAHKGLNYAFFLHSLVSTRADLQDDNLLLFFTMMSELEGHYRSINPKSRESSWHFQNTIFRQHLHFDPHDIFISIIEGFSDSKILNWLVSRHNSPVVIFYNCRILRSLLQRSFVSTSFTEYEERFNSNKFIQDIVRATNASYSERLFAATLLGSTTKFRVDSANLARTRNMLAAELIGLKGQTSVIKSTNIIILYLTLVRVETDNEDLTAEPVSAQRLNMLVSNIHSWLDSDYCYDDSFAEVRLALVMMVIEFLRYPSVQSKSQTFCDLAVRLLVDSLSLCQIPDTLFLSELGIAVLKLYQILAKLVAEDKIDDTTWSNNIEEVQEAIIQMGFNTTEINGNEPPIAFYNNLNIVLSAFPEKSFTPHFQLFMDMALSESNDLCLLRSAISVLRRLILAQQQEFVIEYELKKSNLGSESDTLNLTAELPESLIEKLINNMPHYLLEHENPAHFIRYLWYWHICLSYFKDVSYSIRHEYVNQLKKHGLIDDLLDFISEQIDLQDPEFRSANKAELIVHYDVLQESLFTEDVSLECKILMVSLLYEVFNNISAAPSHWWLNIKDRSLKTKIDTFVSTWVSPILINNELELVNQRVGKLTEQNDSLTIKINKITREIKAKYLIDDQNLELSFKLPSNYPLTNIQVIEGARVGVNEQKWKSWILSTQRVISSMEGSIIDSLELFTKNVKLQFSNFDDCAICYCILHAVDRKLPNKVCPTCNNRFHGACLYKWFKSSGNNTCPLCRGEIPFRR</sequence>
<keyword evidence="10" id="KW-0677">Repeat</keyword>
<evidence type="ECO:0000256" key="10">
    <source>
        <dbReference type="ARBA" id="ARBA00022737"/>
    </source>
</evidence>
<dbReference type="Pfam" id="PF22999">
    <property type="entry name" value="LTN1_E3_ligase_6th"/>
    <property type="match status" value="1"/>
</dbReference>
<feature type="domain" description="RING-type" evidence="17">
    <location>
        <begin position="1490"/>
        <end position="1537"/>
    </location>
</feature>
<dbReference type="SUPFAM" id="SSF57850">
    <property type="entry name" value="RING/U-box"/>
    <property type="match status" value="1"/>
</dbReference>
<keyword evidence="11 15" id="KW-0863">Zinc-finger</keyword>
<dbReference type="GO" id="GO:1990112">
    <property type="term" value="C:RQC complex"/>
    <property type="evidence" value="ECO:0007669"/>
    <property type="project" value="UniProtKB-UniRule"/>
</dbReference>
<dbReference type="OrthoDB" id="6108at2759"/>
<dbReference type="EMBL" id="CP014242">
    <property type="protein sequence ID" value="AMD18701.1"/>
    <property type="molecule type" value="Genomic_DNA"/>
</dbReference>
<evidence type="ECO:0000259" key="17">
    <source>
        <dbReference type="PROSITE" id="PS50089"/>
    </source>
</evidence>
<dbReference type="PANTHER" id="PTHR12389">
    <property type="entry name" value="ZINC FINGER PROTEIN 294"/>
    <property type="match status" value="1"/>
</dbReference>
<dbReference type="InterPro" id="IPR039795">
    <property type="entry name" value="LTN1/Rkr1"/>
</dbReference>
<evidence type="ECO:0000256" key="16">
    <source>
        <dbReference type="RuleBase" id="RU367090"/>
    </source>
</evidence>
<dbReference type="UniPathway" id="UPA00143"/>
<evidence type="ECO:0000256" key="13">
    <source>
        <dbReference type="ARBA" id="ARBA00022833"/>
    </source>
</evidence>
<dbReference type="GO" id="GO:1990116">
    <property type="term" value="P:ribosome-associated ubiquitin-dependent protein catabolic process"/>
    <property type="evidence" value="ECO:0007669"/>
    <property type="project" value="UniProtKB-UniRule"/>
</dbReference>
<dbReference type="InterPro" id="IPR016024">
    <property type="entry name" value="ARM-type_fold"/>
</dbReference>
<evidence type="ECO:0000256" key="3">
    <source>
        <dbReference type="ARBA" id="ARBA00004906"/>
    </source>
</evidence>
<keyword evidence="12 16" id="KW-0833">Ubl conjugation pathway</keyword>
<dbReference type="GO" id="GO:0043023">
    <property type="term" value="F:ribosomal large subunit binding"/>
    <property type="evidence" value="ECO:0007669"/>
    <property type="project" value="TreeGrafter"/>
</dbReference>
<dbReference type="GeneID" id="28721855"/>
<evidence type="ECO:0000256" key="5">
    <source>
        <dbReference type="ARBA" id="ARBA00012483"/>
    </source>
</evidence>
<evidence type="ECO:0000256" key="11">
    <source>
        <dbReference type="ARBA" id="ARBA00022771"/>
    </source>
</evidence>
<accession>A0A109UW70</accession>
<dbReference type="SUPFAM" id="SSF48371">
    <property type="entry name" value="ARM repeat"/>
    <property type="match status" value="1"/>
</dbReference>
<reference evidence="18 19" key="1">
    <citation type="submission" date="2016-01" db="EMBL/GenBank/DDBJ databases">
        <title>Genome sequence of the yeast Holleya sinecauda.</title>
        <authorList>
            <person name="Dietrich F.S."/>
        </authorList>
    </citation>
    <scope>NUCLEOTIDE SEQUENCE [LARGE SCALE GENOMIC DNA]</scope>
    <source>
        <strain evidence="18 19">ATCC 58844</strain>
    </source>
</reference>
<comment type="subcellular location">
    <subcellularLocation>
        <location evidence="2">Cytoplasm</location>
        <location evidence="2">Cytosol</location>
    </subcellularLocation>
</comment>
<comment type="function">
    <text evidence="14">E3 ubiquitin-protein ligase component of the ribosome quality control complex (RQC), a ribosome-associated complex that mediates ubiquitination and extraction of incompletely synthesized nascent chains for proteasomal degradation. Mediates ubiquitination of proteins derived from mRNAs lacking stop codons (non-stop proteins) and other translation arrest products induced by poly-lysine sequences and tandem rare codons. Ubiquitination leads to CDC48 recruitment for extraction and degradation of the incomplete translation product. May indirectly play a role in chromatin function and transcription.</text>
</comment>
<dbReference type="PROSITE" id="PS50089">
    <property type="entry name" value="ZF_RING_2"/>
    <property type="match status" value="1"/>
</dbReference>
<evidence type="ECO:0000313" key="19">
    <source>
        <dbReference type="Proteomes" id="UP000243052"/>
    </source>
</evidence>
<dbReference type="InterPro" id="IPR054477">
    <property type="entry name" value="LTN1_E3_ligase_6th"/>
</dbReference>
<dbReference type="CDD" id="cd16491">
    <property type="entry name" value="RING-CH-C4HC3_LTN1"/>
    <property type="match status" value="1"/>
</dbReference>
<evidence type="ECO:0000256" key="6">
    <source>
        <dbReference type="ARBA" id="ARBA00017157"/>
    </source>
</evidence>
<evidence type="ECO:0000256" key="12">
    <source>
        <dbReference type="ARBA" id="ARBA00022786"/>
    </source>
</evidence>
<gene>
    <name evidence="18" type="ORF">AW171_hschr2215</name>
</gene>
<dbReference type="GO" id="GO:0008270">
    <property type="term" value="F:zinc ion binding"/>
    <property type="evidence" value="ECO:0007669"/>
    <property type="project" value="UniProtKB-KW"/>
</dbReference>
<evidence type="ECO:0000313" key="18">
    <source>
        <dbReference type="EMBL" id="AMD18701.1"/>
    </source>
</evidence>
<comment type="function">
    <text evidence="16">E3 ubiquitin-protein ligase. Component of the ribosome quality control complex (RQC), a ribosome-associated complex that mediates ubiquitination and extraction of incompletely synthesized nascent chains for proteasomal degradation.</text>
</comment>
<evidence type="ECO:0000256" key="9">
    <source>
        <dbReference type="ARBA" id="ARBA00022723"/>
    </source>
</evidence>
<evidence type="ECO:0000256" key="7">
    <source>
        <dbReference type="ARBA" id="ARBA00022490"/>
    </source>
</evidence>
<keyword evidence="19" id="KW-1185">Reference proteome</keyword>
<dbReference type="InterPro" id="IPR039804">
    <property type="entry name" value="RING-CH-C4HC3_LTN1"/>
</dbReference>
<evidence type="ECO:0000256" key="4">
    <source>
        <dbReference type="ARBA" id="ARBA00007997"/>
    </source>
</evidence>
<dbReference type="InterPro" id="IPR054476">
    <property type="entry name" value="Ltn1_N"/>
</dbReference>
<dbReference type="EC" id="2.3.2.27" evidence="5 16"/>
<keyword evidence="8 16" id="KW-0808">Transferase</keyword>
<evidence type="ECO:0000256" key="2">
    <source>
        <dbReference type="ARBA" id="ARBA00004514"/>
    </source>
</evidence>
<dbReference type="InterPro" id="IPR013083">
    <property type="entry name" value="Znf_RING/FYVE/PHD"/>
</dbReference>
<keyword evidence="13 16" id="KW-0862">Zinc</keyword>
<dbReference type="GO" id="GO:0061630">
    <property type="term" value="F:ubiquitin protein ligase activity"/>
    <property type="evidence" value="ECO:0007669"/>
    <property type="project" value="UniProtKB-UniRule"/>
</dbReference>
<keyword evidence="9 16" id="KW-0479">Metal-binding</keyword>
<dbReference type="GO" id="GO:0005829">
    <property type="term" value="C:cytosol"/>
    <property type="evidence" value="ECO:0007669"/>
    <property type="project" value="UniProtKB-SubCell"/>
</dbReference>
<evidence type="ECO:0000256" key="14">
    <source>
        <dbReference type="ARBA" id="ARBA00055150"/>
    </source>
</evidence>
<organism evidence="18 19">
    <name type="scientific">Eremothecium sinecaudum</name>
    <dbReference type="NCBI Taxonomy" id="45286"/>
    <lineage>
        <taxon>Eukaryota</taxon>
        <taxon>Fungi</taxon>
        <taxon>Dikarya</taxon>
        <taxon>Ascomycota</taxon>
        <taxon>Saccharomycotina</taxon>
        <taxon>Saccharomycetes</taxon>
        <taxon>Saccharomycetales</taxon>
        <taxon>Saccharomycetaceae</taxon>
        <taxon>Eremothecium</taxon>
    </lineage>
</organism>
<comment type="similarity">
    <text evidence="4 16">Belongs to the LTN1 family.</text>
</comment>
<dbReference type="Pfam" id="PF13639">
    <property type="entry name" value="zf-RING_2"/>
    <property type="match status" value="1"/>
</dbReference>
<dbReference type="GO" id="GO:0016567">
    <property type="term" value="P:protein ubiquitination"/>
    <property type="evidence" value="ECO:0007669"/>
    <property type="project" value="UniProtKB-UniPathway"/>
</dbReference>
<dbReference type="SMART" id="SM01197">
    <property type="entry name" value="FANCL_C"/>
    <property type="match status" value="1"/>
</dbReference>
<comment type="subunit">
    <text evidence="16">Component of the ribosome quality control complex (RQC).</text>
</comment>
<dbReference type="PANTHER" id="PTHR12389:SF0">
    <property type="entry name" value="E3 UBIQUITIN-PROTEIN LIGASE LISTERIN"/>
    <property type="match status" value="1"/>
</dbReference>
<name>A0A109UW70_9SACH</name>
<dbReference type="Pfam" id="PF23009">
    <property type="entry name" value="UBC_like"/>
    <property type="match status" value="1"/>
</dbReference>
<evidence type="ECO:0000256" key="8">
    <source>
        <dbReference type="ARBA" id="ARBA00022679"/>
    </source>
</evidence>
<dbReference type="InterPro" id="IPR001841">
    <property type="entry name" value="Znf_RING"/>
</dbReference>
<comment type="pathway">
    <text evidence="3 16">Protein modification; protein ubiquitination.</text>
</comment>
<dbReference type="Pfam" id="PF22958">
    <property type="entry name" value="Ltn1_1st"/>
    <property type="match status" value="1"/>
</dbReference>
<evidence type="ECO:0000256" key="15">
    <source>
        <dbReference type="PROSITE-ProRule" id="PRU00175"/>
    </source>
</evidence>
<dbReference type="STRING" id="45286.A0A109UW70"/>
<keyword evidence="7" id="KW-0963">Cytoplasm</keyword>
<dbReference type="RefSeq" id="XP_017985697.1">
    <property type="nucleotide sequence ID" value="XM_018130207.1"/>
</dbReference>
<proteinExistence type="inferred from homology"/>
<dbReference type="GO" id="GO:0072344">
    <property type="term" value="P:rescue of stalled ribosome"/>
    <property type="evidence" value="ECO:0007669"/>
    <property type="project" value="UniProtKB-UniRule"/>
</dbReference>
<dbReference type="Gene3D" id="3.30.40.10">
    <property type="entry name" value="Zinc/RING finger domain, C3HC4 (zinc finger)"/>
    <property type="match status" value="1"/>
</dbReference>
<dbReference type="FunFam" id="3.30.40.10:FF:000038">
    <property type="entry name" value="E3 ubiquitin-protein ligase listerin"/>
    <property type="match status" value="1"/>
</dbReference>
<dbReference type="Proteomes" id="UP000243052">
    <property type="component" value="Chromosome ii"/>
</dbReference>